<dbReference type="SMART" id="SM00823">
    <property type="entry name" value="PKS_PP"/>
    <property type="match status" value="1"/>
</dbReference>
<evidence type="ECO:0000256" key="2">
    <source>
        <dbReference type="ARBA" id="ARBA00022553"/>
    </source>
</evidence>
<gene>
    <name evidence="6" type="ORF">D5H75_40375</name>
</gene>
<evidence type="ECO:0000256" key="3">
    <source>
        <dbReference type="ARBA" id="ARBA00022679"/>
    </source>
</evidence>
<dbReference type="PROSITE" id="PS52004">
    <property type="entry name" value="KS3_2"/>
    <property type="match status" value="1"/>
</dbReference>
<dbReference type="InterPro" id="IPR014031">
    <property type="entry name" value="Ketoacyl_synth_C"/>
</dbReference>
<dbReference type="SUPFAM" id="SSF53901">
    <property type="entry name" value="Thiolase-like"/>
    <property type="match status" value="1"/>
</dbReference>
<dbReference type="InterPro" id="IPR020806">
    <property type="entry name" value="PKS_PP-bd"/>
</dbReference>
<dbReference type="CDD" id="cd00833">
    <property type="entry name" value="PKS"/>
    <property type="match status" value="1"/>
</dbReference>
<comment type="caution">
    <text evidence="6">The sequence shown here is derived from an EMBL/GenBank/DDBJ whole genome shotgun (WGS) entry which is preliminary data.</text>
</comment>
<dbReference type="PANTHER" id="PTHR43775">
    <property type="entry name" value="FATTY ACID SYNTHASE"/>
    <property type="match status" value="1"/>
</dbReference>
<feature type="domain" description="Ketosynthase family 3 (KS3)" evidence="5">
    <location>
        <begin position="130"/>
        <end position="555"/>
    </location>
</feature>
<dbReference type="SUPFAM" id="SSF47336">
    <property type="entry name" value="ACP-like"/>
    <property type="match status" value="1"/>
</dbReference>
<dbReference type="InterPro" id="IPR020841">
    <property type="entry name" value="PKS_Beta-ketoAc_synthase_dom"/>
</dbReference>
<dbReference type="RefSeq" id="WP_277950012.1">
    <property type="nucleotide sequence ID" value="NZ_QZEY01000037.1"/>
</dbReference>
<evidence type="ECO:0000259" key="4">
    <source>
        <dbReference type="PROSITE" id="PS50075"/>
    </source>
</evidence>
<dbReference type="GO" id="GO:0006633">
    <property type="term" value="P:fatty acid biosynthetic process"/>
    <property type="evidence" value="ECO:0007669"/>
    <property type="project" value="TreeGrafter"/>
</dbReference>
<keyword evidence="1" id="KW-0596">Phosphopantetheine</keyword>
<dbReference type="SMART" id="SM00825">
    <property type="entry name" value="PKS_KS"/>
    <property type="match status" value="1"/>
</dbReference>
<evidence type="ECO:0000313" key="6">
    <source>
        <dbReference type="EMBL" id="RJL19513.1"/>
    </source>
</evidence>
<protein>
    <submittedName>
        <fullName evidence="6">3-ketoacyl-ACP reductase</fullName>
    </submittedName>
</protein>
<evidence type="ECO:0000313" key="7">
    <source>
        <dbReference type="Proteomes" id="UP000265768"/>
    </source>
</evidence>
<proteinExistence type="predicted"/>
<evidence type="ECO:0000259" key="5">
    <source>
        <dbReference type="PROSITE" id="PS52004"/>
    </source>
</evidence>
<dbReference type="InterPro" id="IPR014030">
    <property type="entry name" value="Ketoacyl_synth_N"/>
</dbReference>
<dbReference type="Pfam" id="PF00109">
    <property type="entry name" value="ketoacyl-synt"/>
    <property type="match status" value="1"/>
</dbReference>
<dbReference type="InterPro" id="IPR050091">
    <property type="entry name" value="PKS_NRPS_Biosynth_Enz"/>
</dbReference>
<feature type="non-terminal residue" evidence="6">
    <location>
        <position position="615"/>
    </location>
</feature>
<keyword evidence="2" id="KW-0597">Phosphoprotein</keyword>
<organism evidence="6 7">
    <name type="scientific">Bailinhaonella thermotolerans</name>
    <dbReference type="NCBI Taxonomy" id="1070861"/>
    <lineage>
        <taxon>Bacteria</taxon>
        <taxon>Bacillati</taxon>
        <taxon>Actinomycetota</taxon>
        <taxon>Actinomycetes</taxon>
        <taxon>Streptosporangiales</taxon>
        <taxon>Streptosporangiaceae</taxon>
        <taxon>Bailinhaonella</taxon>
    </lineage>
</organism>
<name>A0A3A4A406_9ACTN</name>
<dbReference type="Pfam" id="PF00550">
    <property type="entry name" value="PP-binding"/>
    <property type="match status" value="1"/>
</dbReference>
<dbReference type="FunFam" id="3.40.47.10:FF:000019">
    <property type="entry name" value="Polyketide synthase type I"/>
    <property type="match status" value="1"/>
</dbReference>
<dbReference type="GO" id="GO:0004312">
    <property type="term" value="F:fatty acid synthase activity"/>
    <property type="evidence" value="ECO:0007669"/>
    <property type="project" value="TreeGrafter"/>
</dbReference>
<dbReference type="Gene3D" id="1.10.1200.10">
    <property type="entry name" value="ACP-like"/>
    <property type="match status" value="1"/>
</dbReference>
<dbReference type="GO" id="GO:0031177">
    <property type="term" value="F:phosphopantetheine binding"/>
    <property type="evidence" value="ECO:0007669"/>
    <property type="project" value="InterPro"/>
</dbReference>
<dbReference type="Pfam" id="PF02801">
    <property type="entry name" value="Ketoacyl-synt_C"/>
    <property type="match status" value="1"/>
</dbReference>
<dbReference type="Pfam" id="PF16197">
    <property type="entry name" value="KAsynt_C_assoc"/>
    <property type="match status" value="1"/>
</dbReference>
<evidence type="ECO:0000256" key="1">
    <source>
        <dbReference type="ARBA" id="ARBA00022450"/>
    </source>
</evidence>
<dbReference type="EMBL" id="QZEY01000037">
    <property type="protein sequence ID" value="RJL19513.1"/>
    <property type="molecule type" value="Genomic_DNA"/>
</dbReference>
<dbReference type="PROSITE" id="PS50075">
    <property type="entry name" value="CARRIER"/>
    <property type="match status" value="1"/>
</dbReference>
<feature type="domain" description="Carrier" evidence="4">
    <location>
        <begin position="30"/>
        <end position="107"/>
    </location>
</feature>
<sequence length="615" mass="64131">MMATPGNHGGPSEAGLGGLAELPAAEQRRVLLELVHRETREALRHVEGGEPAEVTSGRPFREVGLDSLAAVDLHDRLVEATGVALPMTLAFDYPTPALVADYLRAAVLGLPTPGPAGSRAEDRDGTADDDDPVVVVGIGCRFPGGADSAEGLWRIFAEEREVLGDFPADRGWDLENLFDPDPDAPGKSYVRRGGFLPDATGFDADFFGINPREALAMDPQQRVVLETCWAALEHAGIDPTSLRDRPVGTFFGAEVHEYGVRVHEAPEGLDGYLMTGNAPSVVSGRLAYLLGLGGPAITVDTACSGAIVSLHLACASLRSGESSLALVGGVAVMGSPGMFTAFSRQRGLAPDGRVKAFADAADGTAFSEGVAVLVVERLSAARRHGHRVLAVIRGTAINQDGRSNGLTAPSGPAQQRLIRDALAAARLEPADVDAVDAHGTGTALGDPIEAHALLATYGQDRETPLWLGSAKSNLGHTQAAGGVASVIKMILAMRHETLPKTLHVDAPSSKIDWSSGAVELLTEPRPWPRTEGRPRRAAVSSFGISGTNAHVILEEPPAEEPSVIGAGAVPPAPEAVPAEILESPARTATRPVPVVVSAKSEEALRAQAGRLAGFL</sequence>
<dbReference type="AlphaFoldDB" id="A0A3A4A406"/>
<dbReference type="InterPro" id="IPR032821">
    <property type="entry name" value="PKS_assoc"/>
</dbReference>
<dbReference type="Proteomes" id="UP000265768">
    <property type="component" value="Unassembled WGS sequence"/>
</dbReference>
<reference evidence="6 7" key="1">
    <citation type="submission" date="2018-09" db="EMBL/GenBank/DDBJ databases">
        <title>YIM 75507 draft genome.</title>
        <authorList>
            <person name="Tang S."/>
            <person name="Feng Y."/>
        </authorList>
    </citation>
    <scope>NUCLEOTIDE SEQUENCE [LARGE SCALE GENOMIC DNA]</scope>
    <source>
        <strain evidence="6 7">YIM 75507</strain>
    </source>
</reference>
<keyword evidence="7" id="KW-1185">Reference proteome</keyword>
<keyword evidence="3" id="KW-0808">Transferase</keyword>
<dbReference type="InterPro" id="IPR036736">
    <property type="entry name" value="ACP-like_sf"/>
</dbReference>
<dbReference type="InterPro" id="IPR016039">
    <property type="entry name" value="Thiolase-like"/>
</dbReference>
<accession>A0A3A4A406</accession>
<dbReference type="PANTHER" id="PTHR43775:SF51">
    <property type="entry name" value="INACTIVE PHENOLPHTHIOCEROL SYNTHESIS POLYKETIDE SYNTHASE TYPE I PKS1-RELATED"/>
    <property type="match status" value="1"/>
</dbReference>
<dbReference type="InterPro" id="IPR009081">
    <property type="entry name" value="PP-bd_ACP"/>
</dbReference>
<dbReference type="Gene3D" id="3.40.47.10">
    <property type="match status" value="1"/>
</dbReference>